<feature type="compositionally biased region" description="Polar residues" evidence="1">
    <location>
        <begin position="267"/>
        <end position="277"/>
    </location>
</feature>
<evidence type="ECO:0000256" key="1">
    <source>
        <dbReference type="SAM" id="MobiDB-lite"/>
    </source>
</evidence>
<accession>A0A916JCP7</accession>
<comment type="caution">
    <text evidence="2">The sequence shown here is derived from an EMBL/GenBank/DDBJ whole genome shotgun (WGS) entry which is preliminary data.</text>
</comment>
<reference evidence="2" key="1">
    <citation type="submission" date="2021-04" db="EMBL/GenBank/DDBJ databases">
        <authorList>
            <person name="Rodrigo-Torres L."/>
            <person name="Arahal R. D."/>
            <person name="Lucena T."/>
        </authorList>
    </citation>
    <scope>NUCLEOTIDE SEQUENCE</scope>
    <source>
        <strain evidence="2">CECT 9275</strain>
    </source>
</reference>
<protein>
    <submittedName>
        <fullName evidence="2">Uncharacterized protein</fullName>
    </submittedName>
</protein>
<name>A0A916JCP7_9BACT</name>
<gene>
    <name evidence="2" type="ORF">DYBT9275_02713</name>
</gene>
<dbReference type="Proteomes" id="UP000680038">
    <property type="component" value="Unassembled WGS sequence"/>
</dbReference>
<evidence type="ECO:0000313" key="2">
    <source>
        <dbReference type="EMBL" id="CAG5001653.1"/>
    </source>
</evidence>
<sequence>MWILPNNHPLSSHFAQEYAESNEDLKEYFDQSELPLMWKSKPLSWKTFLRQWKRVWWMQHLSGRILKPSTRIRFETALMESLEVILVNHLALQETETGFRIQDTFGRLYTRSLSKAGRHGASLKTSEGTYQWDIQKFTETYGIWVTVLSQESIQRKKSALRTKGIDYSSLPLWKTPLSSENEGGVLEIRSGTNAKIKLRDQSVHWGTPLASDHGGTTREDFSPKLSEQIQNFPTPISSPWKSGHSNLNRKNAPPLSEVVLKNWPTPITSRGDYQNQKNGERAPKLNGAVTNWPTPVTMDKMAPKTDKALIREKVEIRPGRASFSNLRDSVISGSMTDFQPDKVNINTTGKSRARLNPAWSIQLMGTTLQKIFTVPLAIQWLNKPQK</sequence>
<evidence type="ECO:0000313" key="3">
    <source>
        <dbReference type="Proteomes" id="UP000680038"/>
    </source>
</evidence>
<organism evidence="2 3">
    <name type="scientific">Dyadobacter helix</name>
    <dbReference type="NCBI Taxonomy" id="2822344"/>
    <lineage>
        <taxon>Bacteria</taxon>
        <taxon>Pseudomonadati</taxon>
        <taxon>Bacteroidota</taxon>
        <taxon>Cytophagia</taxon>
        <taxon>Cytophagales</taxon>
        <taxon>Spirosomataceae</taxon>
        <taxon>Dyadobacter</taxon>
    </lineage>
</organism>
<keyword evidence="3" id="KW-1185">Reference proteome</keyword>
<dbReference type="AlphaFoldDB" id="A0A916JCP7"/>
<dbReference type="EMBL" id="CAJRAF010000002">
    <property type="protein sequence ID" value="CAG5001653.1"/>
    <property type="molecule type" value="Genomic_DNA"/>
</dbReference>
<proteinExistence type="predicted"/>
<feature type="region of interest" description="Disordered" evidence="1">
    <location>
        <begin position="267"/>
        <end position="296"/>
    </location>
</feature>